<feature type="compositionally biased region" description="Low complexity" evidence="1">
    <location>
        <begin position="354"/>
        <end position="392"/>
    </location>
</feature>
<feature type="region of interest" description="Disordered" evidence="1">
    <location>
        <begin position="137"/>
        <end position="247"/>
    </location>
</feature>
<evidence type="ECO:0000256" key="1">
    <source>
        <dbReference type="SAM" id="MobiDB-lite"/>
    </source>
</evidence>
<accession>A0ABV6P5B9</accession>
<gene>
    <name evidence="3" type="ORF">ACFFHU_29120</name>
</gene>
<name>A0ABV6P5B9_9ACTN</name>
<dbReference type="Pfam" id="PF19609">
    <property type="entry name" value="DUF6114"/>
    <property type="match status" value="1"/>
</dbReference>
<keyword evidence="2" id="KW-1133">Transmembrane helix</keyword>
<organism evidence="3 4">
    <name type="scientific">Plantactinospora siamensis</name>
    <dbReference type="NCBI Taxonomy" id="555372"/>
    <lineage>
        <taxon>Bacteria</taxon>
        <taxon>Bacillati</taxon>
        <taxon>Actinomycetota</taxon>
        <taxon>Actinomycetes</taxon>
        <taxon>Micromonosporales</taxon>
        <taxon>Micromonosporaceae</taxon>
        <taxon>Plantactinospora</taxon>
    </lineage>
</organism>
<dbReference type="InterPro" id="IPR046096">
    <property type="entry name" value="DUF6114"/>
</dbReference>
<feature type="compositionally biased region" description="Acidic residues" evidence="1">
    <location>
        <begin position="143"/>
        <end position="154"/>
    </location>
</feature>
<evidence type="ECO:0000313" key="3">
    <source>
        <dbReference type="EMBL" id="MFC0568190.1"/>
    </source>
</evidence>
<feature type="compositionally biased region" description="Gly residues" evidence="1">
    <location>
        <begin position="235"/>
        <end position="247"/>
    </location>
</feature>
<proteinExistence type="predicted"/>
<dbReference type="Proteomes" id="UP001589894">
    <property type="component" value="Unassembled WGS sequence"/>
</dbReference>
<sequence>MTTVEPQHTRPGAPTRAWRAFRRWRRSRPFWGGLLLLLAGVEIFETTQRSIGDLEVHFGPTGFLSWLIPAILVACGLLLWVTPQQRLFYSIVGSLTAVYSLIAVNFGGFFLGMLLGMVGAALGFAWTPRRLPAPVEPVPAPDLEYDDEPEDAEDLVPFPGADPRPADDRSEPADAGLDLGHGRHGYDHQPADLLTDTLPQPRNPLREQPPQPDGPGGSGYPADPGRIRGVPRETGGPGPGSAGERGGPGAGLLAALLLAGSLAATGLAVPLRAAPAAAAPCPSVPGPTASAGTSGEPAPTAQPGTPSPAPAPPSPSPSATPSQGSGNILTGIVDGVRKVFGISSDQPADPTPAPSATRSAAPAAKPAAAAPEAPAPSGGPASGTPTPTGSPSCDPKPGSSADPGKGKIPQLAPDPGAPVGADQPSRLTGSKLTMTGLKYEGIIKDFRTAHGTVPVLKFSMDKAVTDDFLLRIPGQPPALRYASDKLTVDGHVVFYTTRFVARFLGIKLTLTPDSPLPPDGIPIPLPFGITMTDPDIQLALVTSDKLIADPLVNNLG</sequence>
<feature type="region of interest" description="Disordered" evidence="1">
    <location>
        <begin position="342"/>
        <end position="428"/>
    </location>
</feature>
<feature type="compositionally biased region" description="Pro residues" evidence="1">
    <location>
        <begin position="305"/>
        <end position="318"/>
    </location>
</feature>
<keyword evidence="2" id="KW-0472">Membrane</keyword>
<feature type="region of interest" description="Disordered" evidence="1">
    <location>
        <begin position="277"/>
        <end position="329"/>
    </location>
</feature>
<protein>
    <submittedName>
        <fullName evidence="3">DUF6114 domain-containing protein</fullName>
    </submittedName>
</protein>
<evidence type="ECO:0000256" key="2">
    <source>
        <dbReference type="SAM" id="Phobius"/>
    </source>
</evidence>
<dbReference type="EMBL" id="JBHLUE010000032">
    <property type="protein sequence ID" value="MFC0568190.1"/>
    <property type="molecule type" value="Genomic_DNA"/>
</dbReference>
<evidence type="ECO:0000313" key="4">
    <source>
        <dbReference type="Proteomes" id="UP001589894"/>
    </source>
</evidence>
<feature type="compositionally biased region" description="Basic and acidic residues" evidence="1">
    <location>
        <begin position="180"/>
        <end position="190"/>
    </location>
</feature>
<dbReference type="RefSeq" id="WP_377343640.1">
    <property type="nucleotide sequence ID" value="NZ_JBHLUE010000032.1"/>
</dbReference>
<keyword evidence="2" id="KW-0812">Transmembrane</keyword>
<feature type="transmembrane region" description="Helical" evidence="2">
    <location>
        <begin position="63"/>
        <end position="80"/>
    </location>
</feature>
<comment type="caution">
    <text evidence="3">The sequence shown here is derived from an EMBL/GenBank/DDBJ whole genome shotgun (WGS) entry which is preliminary data.</text>
</comment>
<feature type="transmembrane region" description="Helical" evidence="2">
    <location>
        <begin position="29"/>
        <end position="51"/>
    </location>
</feature>
<keyword evidence="4" id="KW-1185">Reference proteome</keyword>
<reference evidence="3 4" key="1">
    <citation type="submission" date="2024-09" db="EMBL/GenBank/DDBJ databases">
        <authorList>
            <person name="Sun Q."/>
            <person name="Mori K."/>
        </authorList>
    </citation>
    <scope>NUCLEOTIDE SEQUENCE [LARGE SCALE GENOMIC DNA]</scope>
    <source>
        <strain evidence="3 4">TBRC 2205</strain>
    </source>
</reference>
<feature type="transmembrane region" description="Helical" evidence="2">
    <location>
        <begin position="87"/>
        <end position="103"/>
    </location>
</feature>